<dbReference type="SUPFAM" id="SSF55166">
    <property type="entry name" value="Hedgehog/DD-peptidase"/>
    <property type="match status" value="1"/>
</dbReference>
<organism evidence="2">
    <name type="scientific">Microvirus mar59</name>
    <dbReference type="NCBI Taxonomy" id="2851195"/>
    <lineage>
        <taxon>Viruses</taxon>
        <taxon>Monodnaviria</taxon>
        <taxon>Sangervirae</taxon>
        <taxon>Phixviricota</taxon>
        <taxon>Malgrandaviricetes</taxon>
        <taxon>Petitvirales</taxon>
        <taxon>Microviridae</taxon>
    </lineage>
</organism>
<name>A0A8F5RB28_9VIRU</name>
<evidence type="ECO:0000313" key="2">
    <source>
        <dbReference type="EMBL" id="QXN75280.1"/>
    </source>
</evidence>
<dbReference type="InterPro" id="IPR013230">
    <property type="entry name" value="Peptidase_M15A_C"/>
</dbReference>
<proteinExistence type="predicted"/>
<feature type="domain" description="Peptidase M15A C-terminal" evidence="1">
    <location>
        <begin position="34"/>
        <end position="125"/>
    </location>
</feature>
<dbReference type="InterPro" id="IPR009045">
    <property type="entry name" value="Zn_M74/Hedgehog-like"/>
</dbReference>
<reference evidence="2" key="1">
    <citation type="submission" date="2021-04" db="EMBL/GenBank/DDBJ databases">
        <title>Genomes of microviruses identified in yellow-bellied marmot fecal samples.</title>
        <authorList>
            <person name="Varsani A."/>
            <person name="Kraberger S."/>
            <person name="Chatterjee A."/>
            <person name="Richet C."/>
            <person name="Fontenele R.S."/>
            <person name="Schmidlin K."/>
            <person name="Blumstein D.T."/>
        </authorList>
    </citation>
    <scope>NUCLEOTIDE SEQUENCE</scope>
    <source>
        <strain evidence="2">Mar59</strain>
    </source>
</reference>
<dbReference type="Pfam" id="PF08291">
    <property type="entry name" value="Peptidase_M15_3"/>
    <property type="match status" value="1"/>
</dbReference>
<dbReference type="EMBL" id="MZ089805">
    <property type="protein sequence ID" value="QXN75280.1"/>
    <property type="molecule type" value="Genomic_DNA"/>
</dbReference>
<evidence type="ECO:0000259" key="1">
    <source>
        <dbReference type="Pfam" id="PF08291"/>
    </source>
</evidence>
<dbReference type="Gene3D" id="3.30.1380.10">
    <property type="match status" value="1"/>
</dbReference>
<sequence length="167" mass="19353">MFKTMFNDFSICPDFTYREFIQTSIDNGTLSNHRYLRDSPELINNLSILVGFLQTIRDVFGVVNVHSGVRCTRVNRAVCGVHNSYHLKSLACDIDYNPQLIPLFNYLRSVGILKEFICKSGYIHIAIDKDNIIPLVRVESFMLMNYINRCRKSLLDFTNSSEFILNR</sequence>
<protein>
    <submittedName>
        <fullName evidence="2">Peptidase</fullName>
    </submittedName>
</protein>
<accession>A0A8F5RB28</accession>